<keyword evidence="5 7" id="KW-0472">Membrane</keyword>
<proteinExistence type="predicted"/>
<feature type="transmembrane region" description="Helical" evidence="7">
    <location>
        <begin position="322"/>
        <end position="347"/>
    </location>
</feature>
<dbReference type="NCBIfam" id="TIGR00360">
    <property type="entry name" value="ComEC_N-term"/>
    <property type="match status" value="1"/>
</dbReference>
<evidence type="ECO:0000313" key="9">
    <source>
        <dbReference type="EMBL" id="RPE81773.1"/>
    </source>
</evidence>
<dbReference type="InterPro" id="IPR035681">
    <property type="entry name" value="ComA-like_MBL"/>
</dbReference>
<dbReference type="CDD" id="cd07731">
    <property type="entry name" value="ComA-like_MBL-fold"/>
    <property type="match status" value="1"/>
</dbReference>
<evidence type="ECO:0000256" key="2">
    <source>
        <dbReference type="ARBA" id="ARBA00022475"/>
    </source>
</evidence>
<feature type="transmembrane region" description="Helical" evidence="7">
    <location>
        <begin position="12"/>
        <end position="34"/>
    </location>
</feature>
<feature type="transmembrane region" description="Helical" evidence="7">
    <location>
        <begin position="454"/>
        <end position="476"/>
    </location>
</feature>
<evidence type="ECO:0000256" key="6">
    <source>
        <dbReference type="SAM" id="MobiDB-lite"/>
    </source>
</evidence>
<feature type="compositionally biased region" description="Basic and acidic residues" evidence="6">
    <location>
        <begin position="249"/>
        <end position="261"/>
    </location>
</feature>
<dbReference type="Gene3D" id="3.60.15.10">
    <property type="entry name" value="Ribonuclease Z/Hydroxyacylglutathione hydrolase-like"/>
    <property type="match status" value="1"/>
</dbReference>
<dbReference type="PROSITE" id="PS51257">
    <property type="entry name" value="PROKAR_LIPOPROTEIN"/>
    <property type="match status" value="1"/>
</dbReference>
<dbReference type="RefSeq" id="WP_242003017.1">
    <property type="nucleotide sequence ID" value="NZ_RKQN01000001.1"/>
</dbReference>
<dbReference type="EMBL" id="RKQN01000001">
    <property type="protein sequence ID" value="RPE81773.1"/>
    <property type="molecule type" value="Genomic_DNA"/>
</dbReference>
<dbReference type="SMART" id="SM00849">
    <property type="entry name" value="Lactamase_B"/>
    <property type="match status" value="1"/>
</dbReference>
<feature type="region of interest" description="Disordered" evidence="6">
    <location>
        <begin position="218"/>
        <end position="288"/>
    </location>
</feature>
<dbReference type="InterPro" id="IPR036866">
    <property type="entry name" value="RibonucZ/Hydroxyglut_hydro"/>
</dbReference>
<dbReference type="Pfam" id="PF00753">
    <property type="entry name" value="Lactamase_B"/>
    <property type="match status" value="1"/>
</dbReference>
<dbReference type="GO" id="GO:0030420">
    <property type="term" value="P:establishment of competence for transformation"/>
    <property type="evidence" value="ECO:0007669"/>
    <property type="project" value="InterPro"/>
</dbReference>
<dbReference type="AlphaFoldDB" id="A0A3N4VJA0"/>
<comment type="subcellular location">
    <subcellularLocation>
        <location evidence="1">Cell membrane</location>
        <topology evidence="1">Multi-pass membrane protein</topology>
    </subcellularLocation>
</comment>
<sequence>MRDAAGTPPFGIAAAAALLAGVVACLWLPGLMPWPLSVSLLLGAGALWWRRPRWRLAAAFAFGFALAGLHAAHALARQLPSSWDKRDAVVTGRIADLPEHEPRRTRFLFETDRDPALPEPLRGRRLRLSWYDDDPAVRARLLQAGQRWRLQMRLRAPRGLRNSGGADAEKHMLAQRIAATGYVRAPALAERLRAPHGLAAWRERMSLRIAAAVHPVETGAAPPRTPSGAVTPVPSDPLPRQEPAASPPSEREPGAAARERGAAPTAESLGARTGDGGTGPAAADGARHPDASRFIRALALGDTRALDDADWQVLRANGLTHLIAISGFHVGLVAGGFALFARGLWWLWPGLARRWPAPLPAAAAGAFGAALYTAVAGFALPTVRTLLMIAVVASLRLLRRPLRGADALALAAIAVLLVDPLAVLGAGFWLSFLGVAWLLWCLPPQGPRKPLRDFLSAQGVATLGLLPLCVALFGQASLAGPLANLVAVPWWSLVVVPLSLLGLALEALHLGAGAWAWRAAAWCFELSWPLFERFAASGLALWWLPEARWFALPLALLGAFWLLLPRGVPGKTLAALLWLPLLWPDRRLPREGEAELVVVDVGQGLSVLVRTARHALLYDMGPAVRDGFDAGERAVVPALRALGVRRLDRAVVSHGDNDHAGGLEAVRREFPVADLLAPPEAPVAGARPCIAGQAWRWDGVEFRVLHPGAHFPYLRNESSCVLRVQARHGAALLTGDIGEVIERDLLRRDRAALRAEVVLVAHHGSGGSSDPDFVAATGARLALVASGHGNRFGHPRADVVARWRAAGARVLDTAQGGALRIGLRRGGPVAETRRQAQPRLWDAARRSGVERAGLSYRPDRDG</sequence>
<reference evidence="9 10" key="1">
    <citation type="submission" date="2018-11" db="EMBL/GenBank/DDBJ databases">
        <title>Genomic Encyclopedia of Type Strains, Phase IV (KMG-IV): sequencing the most valuable type-strain genomes for metagenomic binning, comparative biology and taxonomic classification.</title>
        <authorList>
            <person name="Goeker M."/>
        </authorList>
    </citation>
    <scope>NUCLEOTIDE SEQUENCE [LARGE SCALE GENOMIC DNA]</scope>
    <source>
        <strain evidence="9 10">DSM 25623</strain>
    </source>
</reference>
<evidence type="ECO:0000256" key="7">
    <source>
        <dbReference type="SAM" id="Phobius"/>
    </source>
</evidence>
<evidence type="ECO:0000256" key="3">
    <source>
        <dbReference type="ARBA" id="ARBA00022692"/>
    </source>
</evidence>
<evidence type="ECO:0000313" key="10">
    <source>
        <dbReference type="Proteomes" id="UP000269708"/>
    </source>
</evidence>
<protein>
    <submittedName>
        <fullName evidence="9">Competence protein ComEC</fullName>
    </submittedName>
</protein>
<accession>A0A3N4VJA0</accession>
<comment type="caution">
    <text evidence="9">The sequence shown here is derived from an EMBL/GenBank/DDBJ whole genome shotgun (WGS) entry which is preliminary data.</text>
</comment>
<keyword evidence="3 7" id="KW-0812">Transmembrane</keyword>
<feature type="transmembrane region" description="Helical" evidence="7">
    <location>
        <begin position="54"/>
        <end position="76"/>
    </location>
</feature>
<feature type="transmembrane region" description="Helical" evidence="7">
    <location>
        <begin position="359"/>
        <end position="380"/>
    </location>
</feature>
<feature type="compositionally biased region" description="Low complexity" evidence="6">
    <location>
        <begin position="262"/>
        <end position="272"/>
    </location>
</feature>
<evidence type="ECO:0000259" key="8">
    <source>
        <dbReference type="SMART" id="SM00849"/>
    </source>
</evidence>
<dbReference type="InterPro" id="IPR052159">
    <property type="entry name" value="Competence_DNA_uptake"/>
</dbReference>
<evidence type="ECO:0000256" key="4">
    <source>
        <dbReference type="ARBA" id="ARBA00022989"/>
    </source>
</evidence>
<feature type="transmembrane region" description="Helical" evidence="7">
    <location>
        <begin position="488"/>
        <end position="508"/>
    </location>
</feature>
<evidence type="ECO:0000256" key="1">
    <source>
        <dbReference type="ARBA" id="ARBA00004651"/>
    </source>
</evidence>
<dbReference type="InterPro" id="IPR004477">
    <property type="entry name" value="ComEC_N"/>
</dbReference>
<dbReference type="PANTHER" id="PTHR30619">
    <property type="entry name" value="DNA INTERNALIZATION/COMPETENCE PROTEIN COMEC/REC2"/>
    <property type="match status" value="1"/>
</dbReference>
<dbReference type="Pfam" id="PF03772">
    <property type="entry name" value="Competence"/>
    <property type="match status" value="1"/>
</dbReference>
<keyword evidence="10" id="KW-1185">Reference proteome</keyword>
<name>A0A3N4VJA0_9GAMM</name>
<dbReference type="InterPro" id="IPR001279">
    <property type="entry name" value="Metallo-B-lactamas"/>
</dbReference>
<keyword evidence="2" id="KW-1003">Cell membrane</keyword>
<dbReference type="NCBIfam" id="TIGR00361">
    <property type="entry name" value="ComEC_Rec2"/>
    <property type="match status" value="1"/>
</dbReference>
<dbReference type="InterPro" id="IPR025405">
    <property type="entry name" value="DUF4131"/>
</dbReference>
<evidence type="ECO:0000256" key="5">
    <source>
        <dbReference type="ARBA" id="ARBA00023136"/>
    </source>
</evidence>
<dbReference type="GO" id="GO:0005886">
    <property type="term" value="C:plasma membrane"/>
    <property type="evidence" value="ECO:0007669"/>
    <property type="project" value="UniProtKB-SubCell"/>
</dbReference>
<keyword evidence="4 7" id="KW-1133">Transmembrane helix</keyword>
<dbReference type="SUPFAM" id="SSF56281">
    <property type="entry name" value="Metallo-hydrolase/oxidoreductase"/>
    <property type="match status" value="1"/>
</dbReference>
<dbReference type="InterPro" id="IPR004797">
    <property type="entry name" value="Competence_ComEC/Rec2"/>
</dbReference>
<organism evidence="9 10">
    <name type="scientific">Vulcaniibacterium tengchongense</name>
    <dbReference type="NCBI Taxonomy" id="1273429"/>
    <lineage>
        <taxon>Bacteria</taxon>
        <taxon>Pseudomonadati</taxon>
        <taxon>Pseudomonadota</taxon>
        <taxon>Gammaproteobacteria</taxon>
        <taxon>Lysobacterales</taxon>
        <taxon>Lysobacteraceae</taxon>
        <taxon>Vulcaniibacterium</taxon>
    </lineage>
</organism>
<dbReference type="Proteomes" id="UP000269708">
    <property type="component" value="Unassembled WGS sequence"/>
</dbReference>
<gene>
    <name evidence="9" type="ORF">EDC50_0975</name>
</gene>
<dbReference type="Pfam" id="PF13567">
    <property type="entry name" value="DUF4131"/>
    <property type="match status" value="1"/>
</dbReference>
<feature type="domain" description="Metallo-beta-lactamase" evidence="8">
    <location>
        <begin position="603"/>
        <end position="788"/>
    </location>
</feature>
<dbReference type="PANTHER" id="PTHR30619:SF1">
    <property type="entry name" value="RECOMBINATION PROTEIN 2"/>
    <property type="match status" value="1"/>
</dbReference>